<keyword evidence="3" id="KW-0328">Glycosyltransferase</keyword>
<organism evidence="10 11">
    <name type="scientific">Fluctibacter halophilus</name>
    <dbReference type="NCBI Taxonomy" id="226011"/>
    <lineage>
        <taxon>Bacteria</taxon>
        <taxon>Pseudomonadati</taxon>
        <taxon>Pseudomonadota</taxon>
        <taxon>Gammaproteobacteria</taxon>
        <taxon>Alteromonadales</taxon>
        <taxon>Alteromonadaceae</taxon>
        <taxon>Fluctibacter</taxon>
    </lineage>
</organism>
<dbReference type="InterPro" id="IPR050297">
    <property type="entry name" value="LipidA_mod_glycosyltrf_83"/>
</dbReference>
<proteinExistence type="predicted"/>
<dbReference type="PANTHER" id="PTHR33908">
    <property type="entry name" value="MANNOSYLTRANSFERASE YKCB-RELATED"/>
    <property type="match status" value="1"/>
</dbReference>
<feature type="transmembrane region" description="Helical" evidence="8">
    <location>
        <begin position="333"/>
        <end position="351"/>
    </location>
</feature>
<keyword evidence="4" id="KW-0808">Transferase</keyword>
<feature type="transmembrane region" description="Helical" evidence="8">
    <location>
        <begin position="274"/>
        <end position="297"/>
    </location>
</feature>
<evidence type="ECO:0000256" key="1">
    <source>
        <dbReference type="ARBA" id="ARBA00004651"/>
    </source>
</evidence>
<keyword evidence="6 8" id="KW-1133">Transmembrane helix</keyword>
<dbReference type="EMBL" id="JAJEWP010000003">
    <property type="protein sequence ID" value="MCC2617076.1"/>
    <property type="molecule type" value="Genomic_DNA"/>
</dbReference>
<feature type="domain" description="Glycosyltransferase RgtA/B/C/D-like" evidence="9">
    <location>
        <begin position="69"/>
        <end position="215"/>
    </location>
</feature>
<dbReference type="RefSeq" id="WP_229160982.1">
    <property type="nucleotide sequence ID" value="NZ_JAJEWP010000003.1"/>
</dbReference>
<name>A0ABS8GAF8_9ALTE</name>
<dbReference type="Proteomes" id="UP001520878">
    <property type="component" value="Unassembled WGS sequence"/>
</dbReference>
<keyword evidence="7 8" id="KW-0472">Membrane</keyword>
<dbReference type="Pfam" id="PF13231">
    <property type="entry name" value="PMT_2"/>
    <property type="match status" value="1"/>
</dbReference>
<evidence type="ECO:0000313" key="10">
    <source>
        <dbReference type="EMBL" id="MCC2617076.1"/>
    </source>
</evidence>
<evidence type="ECO:0000256" key="6">
    <source>
        <dbReference type="ARBA" id="ARBA00022989"/>
    </source>
</evidence>
<comment type="subcellular location">
    <subcellularLocation>
        <location evidence="1">Cell membrane</location>
        <topology evidence="1">Multi-pass membrane protein</topology>
    </subcellularLocation>
</comment>
<feature type="transmembrane region" description="Helical" evidence="8">
    <location>
        <begin position="218"/>
        <end position="240"/>
    </location>
</feature>
<evidence type="ECO:0000256" key="7">
    <source>
        <dbReference type="ARBA" id="ARBA00023136"/>
    </source>
</evidence>
<evidence type="ECO:0000259" key="9">
    <source>
        <dbReference type="Pfam" id="PF13231"/>
    </source>
</evidence>
<evidence type="ECO:0000256" key="3">
    <source>
        <dbReference type="ARBA" id="ARBA00022676"/>
    </source>
</evidence>
<evidence type="ECO:0000256" key="5">
    <source>
        <dbReference type="ARBA" id="ARBA00022692"/>
    </source>
</evidence>
<evidence type="ECO:0000313" key="11">
    <source>
        <dbReference type="Proteomes" id="UP001520878"/>
    </source>
</evidence>
<keyword evidence="2" id="KW-1003">Cell membrane</keyword>
<dbReference type="PANTHER" id="PTHR33908:SF3">
    <property type="entry name" value="UNDECAPRENYL PHOSPHATE-ALPHA-4-AMINO-4-DEOXY-L-ARABINOSE ARABINOSYL TRANSFERASE"/>
    <property type="match status" value="1"/>
</dbReference>
<feature type="transmembrane region" description="Helical" evidence="8">
    <location>
        <begin position="73"/>
        <end position="94"/>
    </location>
</feature>
<feature type="transmembrane region" description="Helical" evidence="8">
    <location>
        <begin position="114"/>
        <end position="135"/>
    </location>
</feature>
<reference evidence="10 11" key="1">
    <citation type="submission" date="2021-10" db="EMBL/GenBank/DDBJ databases">
        <title>Draft genome of Aestuariibacter halophilus JC2043.</title>
        <authorList>
            <person name="Emsley S.A."/>
            <person name="Pfannmuller K.M."/>
            <person name="Ushijima B."/>
            <person name="Saw J.H."/>
            <person name="Videau P."/>
        </authorList>
    </citation>
    <scope>NUCLEOTIDE SEQUENCE [LARGE SCALE GENOMIC DNA]</scope>
    <source>
        <strain evidence="10 11">JC2043</strain>
    </source>
</reference>
<feature type="transmembrane region" description="Helical" evidence="8">
    <location>
        <begin position="424"/>
        <end position="446"/>
    </location>
</feature>
<gene>
    <name evidence="10" type="ORF">LJ739_12560</name>
</gene>
<evidence type="ECO:0000256" key="8">
    <source>
        <dbReference type="SAM" id="Phobius"/>
    </source>
</evidence>
<feature type="transmembrane region" description="Helical" evidence="8">
    <location>
        <begin position="363"/>
        <end position="386"/>
    </location>
</feature>
<protein>
    <submittedName>
        <fullName evidence="10">Glycosyltransferase family 39 protein</fullName>
    </submittedName>
</protein>
<feature type="transmembrane region" description="Helical" evidence="8">
    <location>
        <begin position="142"/>
        <end position="163"/>
    </location>
</feature>
<feature type="transmembrane region" description="Helical" evidence="8">
    <location>
        <begin position="169"/>
        <end position="197"/>
    </location>
</feature>
<feature type="transmembrane region" description="Helical" evidence="8">
    <location>
        <begin position="398"/>
        <end position="417"/>
    </location>
</feature>
<feature type="transmembrane region" description="Helical" evidence="8">
    <location>
        <begin position="16"/>
        <end position="33"/>
    </location>
</feature>
<comment type="caution">
    <text evidence="10">The sequence shown here is derived from an EMBL/GenBank/DDBJ whole genome shotgun (WGS) entry which is preliminary data.</text>
</comment>
<dbReference type="InterPro" id="IPR038731">
    <property type="entry name" value="RgtA/B/C-like"/>
</dbReference>
<keyword evidence="5 8" id="KW-0812">Transmembrane</keyword>
<evidence type="ECO:0000256" key="2">
    <source>
        <dbReference type="ARBA" id="ARBA00022475"/>
    </source>
</evidence>
<keyword evidence="11" id="KW-1185">Reference proteome</keyword>
<feature type="transmembrane region" description="Helical" evidence="8">
    <location>
        <begin position="309"/>
        <end position="327"/>
    </location>
</feature>
<sequence length="566" mass="64064">MYNPLTITGHNHRENLIWLTVFGVLLLATGLGLRDPWPADEPRFALIAKQMVDSGQWFFPMRGGELYPDKPPVFMWSIAAFYALTGSITVAFLLPSLLAGFGTLALVYDIARRLWSPVTAFRASAILLFTVQFTLQAKTAQIDALVCFWITLGCYALLRFLILEQGWRWYGLAGAAMGVGVITKGVGFLPLLMLIPFAIVRMRIRRETNQPMQWSWRWVIAPLSMLLAIATWFVPMLVLVDAYNDPLFTAYRDNILFKQTVTRYADSWHHIKPFWYYVVSVIPVFWLPLSVAIPFALKHWRQAWADNDLRTLLPLGFTLLLVVFFSLSPGKRGVYVLPALPMLTLALAPFYEEITASRWFRRLLWSLCVVLALVLLVLGLGGLFDAAFAIKLAAKHDISPWAMLTTVGGLGLVAALYTRKRLPLATWPMVISILWLIYSTWGYMLLGAVKTPKPVFQQLSEMLPDTRAIGLVNFSEQFILFSPHPVTHFGYHTPEQQQWRAAWQWLQNDHQVIIASDETAPECFSLNNAVDLGFAHRAHWYALGLTAKSANCDIPDDSVHIYTSNP</sequence>
<accession>A0ABS8GAF8</accession>
<evidence type="ECO:0000256" key="4">
    <source>
        <dbReference type="ARBA" id="ARBA00022679"/>
    </source>
</evidence>